<dbReference type="InterPro" id="IPR037523">
    <property type="entry name" value="VOC_core"/>
</dbReference>
<evidence type="ECO:0000259" key="1">
    <source>
        <dbReference type="PROSITE" id="PS51819"/>
    </source>
</evidence>
<dbReference type="PROSITE" id="PS51819">
    <property type="entry name" value="VOC"/>
    <property type="match status" value="1"/>
</dbReference>
<comment type="caution">
    <text evidence="2">The sequence shown here is derived from an EMBL/GenBank/DDBJ whole genome shotgun (WGS) entry which is preliminary data.</text>
</comment>
<dbReference type="Pfam" id="PF00903">
    <property type="entry name" value="Glyoxalase"/>
    <property type="match status" value="1"/>
</dbReference>
<proteinExistence type="predicted"/>
<dbReference type="InterPro" id="IPR004360">
    <property type="entry name" value="Glyas_Fos-R_dOase_dom"/>
</dbReference>
<protein>
    <submittedName>
        <fullName evidence="2">VOC family protein</fullName>
    </submittedName>
</protein>
<evidence type="ECO:0000313" key="3">
    <source>
        <dbReference type="Proteomes" id="UP001501508"/>
    </source>
</evidence>
<dbReference type="PANTHER" id="PTHR36503">
    <property type="entry name" value="BLR2520 PROTEIN"/>
    <property type="match status" value="1"/>
</dbReference>
<dbReference type="SUPFAM" id="SSF54593">
    <property type="entry name" value="Glyoxalase/Bleomycin resistance protein/Dihydroxybiphenyl dioxygenase"/>
    <property type="match status" value="1"/>
</dbReference>
<dbReference type="Gene3D" id="3.10.180.10">
    <property type="entry name" value="2,3-Dihydroxybiphenyl 1,2-Dioxygenase, domain 1"/>
    <property type="match status" value="1"/>
</dbReference>
<dbReference type="Proteomes" id="UP001501508">
    <property type="component" value="Unassembled WGS sequence"/>
</dbReference>
<name>A0ABP8LW01_9BACT</name>
<keyword evidence="3" id="KW-1185">Reference proteome</keyword>
<dbReference type="InterPro" id="IPR029068">
    <property type="entry name" value="Glyas_Bleomycin-R_OHBP_Dase"/>
</dbReference>
<accession>A0ABP8LW01</accession>
<gene>
    <name evidence="2" type="ORF">GCM10023091_16640</name>
</gene>
<sequence>MIWANLAVDNLERTTKFYTDLGFKPNGAPNEQLTSFIMGENDFIIHFFRKEVLQSNMNMVVSDAHSAAEILFTLSADSQKQVDDWADEVVKAGGKMLSQPEAFGAGYYGFMFADPDGHRYNVFYM</sequence>
<organism evidence="2 3">
    <name type="scientific">Ravibacter arvi</name>
    <dbReference type="NCBI Taxonomy" id="2051041"/>
    <lineage>
        <taxon>Bacteria</taxon>
        <taxon>Pseudomonadati</taxon>
        <taxon>Bacteroidota</taxon>
        <taxon>Cytophagia</taxon>
        <taxon>Cytophagales</taxon>
        <taxon>Spirosomataceae</taxon>
        <taxon>Ravibacter</taxon>
    </lineage>
</organism>
<dbReference type="PANTHER" id="PTHR36503:SF2">
    <property type="entry name" value="BLR2408 PROTEIN"/>
    <property type="match status" value="1"/>
</dbReference>
<reference evidence="3" key="1">
    <citation type="journal article" date="2019" name="Int. J. Syst. Evol. Microbiol.">
        <title>The Global Catalogue of Microorganisms (GCM) 10K type strain sequencing project: providing services to taxonomists for standard genome sequencing and annotation.</title>
        <authorList>
            <consortium name="The Broad Institute Genomics Platform"/>
            <consortium name="The Broad Institute Genome Sequencing Center for Infectious Disease"/>
            <person name="Wu L."/>
            <person name="Ma J."/>
        </authorList>
    </citation>
    <scope>NUCLEOTIDE SEQUENCE [LARGE SCALE GENOMIC DNA]</scope>
    <source>
        <strain evidence="3">JCM 31920</strain>
    </source>
</reference>
<dbReference type="EMBL" id="BAABEY010000018">
    <property type="protein sequence ID" value="GAA4437439.1"/>
    <property type="molecule type" value="Genomic_DNA"/>
</dbReference>
<evidence type="ECO:0000313" key="2">
    <source>
        <dbReference type="EMBL" id="GAA4437439.1"/>
    </source>
</evidence>
<feature type="domain" description="VOC" evidence="1">
    <location>
        <begin position="1"/>
        <end position="125"/>
    </location>
</feature>